<evidence type="ECO:0000313" key="6">
    <source>
        <dbReference type="Proteomes" id="UP000183561"/>
    </source>
</evidence>
<feature type="signal peptide" evidence="3">
    <location>
        <begin position="1"/>
        <end position="19"/>
    </location>
</feature>
<reference evidence="6" key="1">
    <citation type="submission" date="2016-10" db="EMBL/GenBank/DDBJ databases">
        <authorList>
            <person name="Varghese N."/>
            <person name="Submissions S."/>
        </authorList>
    </citation>
    <scope>NUCLEOTIDE SEQUENCE [LARGE SCALE GENOMIC DNA]</scope>
    <source>
        <strain evidence="6">DSM 44498</strain>
    </source>
</reference>
<dbReference type="AlphaFoldDB" id="A0A1H5BNW3"/>
<dbReference type="OrthoDB" id="26870at2"/>
<evidence type="ECO:0000259" key="4">
    <source>
        <dbReference type="Pfam" id="PF13458"/>
    </source>
</evidence>
<dbReference type="EMBL" id="FNSV01000005">
    <property type="protein sequence ID" value="SED56105.1"/>
    <property type="molecule type" value="Genomic_DNA"/>
</dbReference>
<sequence length="412" mass="43557">MKRILATGLTALCATAALTACSGRDDTATAAGGCDPGITDTEIHFGTSLVQSIAGPQATAASALFDEINAAGGVAMGDGKSRKIVYTALDDGYDPARTVGNVRSLVEQQHVFAIQNLIGTASTLAVVDYLAQKNVPLVFPMTGTDELLTTPDERPVVAGAVNPQTGWEVAERAKQILRDHPQGKVAVLYSNDSLGNGSLDALKSALDGSGTQIVAEQSYEQTTPSVDSQVVNLANSGADVFVNFATAGFVTQSLKKAHELSWKPETYIYSGATDTNFVLAPAGLDAAEGVHSFYWIYDVSSTDHDQVPGVQEWRAFADRHAGAFKSSDTIAATGYNTAQLLVAALEQMKGCTRADLLDSVRNLHAVTTDLSIDGVTFDTSADYPYAITSMAPMTFRDGSWHYDAVVTRSAER</sequence>
<organism evidence="5 6">
    <name type="scientific">Rhodococcus koreensis</name>
    <dbReference type="NCBI Taxonomy" id="99653"/>
    <lineage>
        <taxon>Bacteria</taxon>
        <taxon>Bacillati</taxon>
        <taxon>Actinomycetota</taxon>
        <taxon>Actinomycetes</taxon>
        <taxon>Mycobacteriales</taxon>
        <taxon>Nocardiaceae</taxon>
        <taxon>Rhodococcus</taxon>
    </lineage>
</organism>
<dbReference type="Proteomes" id="UP000183561">
    <property type="component" value="Unassembled WGS sequence"/>
</dbReference>
<evidence type="ECO:0000256" key="3">
    <source>
        <dbReference type="SAM" id="SignalP"/>
    </source>
</evidence>
<evidence type="ECO:0000256" key="2">
    <source>
        <dbReference type="ARBA" id="ARBA00022729"/>
    </source>
</evidence>
<dbReference type="PANTHER" id="PTHR47235">
    <property type="entry name" value="BLR6548 PROTEIN"/>
    <property type="match status" value="1"/>
</dbReference>
<dbReference type="InterPro" id="IPR028081">
    <property type="entry name" value="Leu-bd"/>
</dbReference>
<dbReference type="RefSeq" id="WP_072941414.1">
    <property type="nucleotide sequence ID" value="NZ_FNSV01000005.1"/>
</dbReference>
<dbReference type="Pfam" id="PF13458">
    <property type="entry name" value="Peripla_BP_6"/>
    <property type="match status" value="1"/>
</dbReference>
<accession>A0A1H5BNW3</accession>
<dbReference type="SUPFAM" id="SSF53822">
    <property type="entry name" value="Periplasmic binding protein-like I"/>
    <property type="match status" value="1"/>
</dbReference>
<comment type="similarity">
    <text evidence="1">Belongs to the leucine-binding protein family.</text>
</comment>
<proteinExistence type="inferred from homology"/>
<keyword evidence="2 3" id="KW-0732">Signal</keyword>
<dbReference type="CDD" id="cd06343">
    <property type="entry name" value="PBP1_ABC_ligand_binding-like"/>
    <property type="match status" value="1"/>
</dbReference>
<protein>
    <submittedName>
        <fullName evidence="5">ABC-type branched-chain amino acid transport system, substrate-binding protein</fullName>
    </submittedName>
</protein>
<feature type="domain" description="Leucine-binding protein" evidence="4">
    <location>
        <begin position="49"/>
        <end position="375"/>
    </location>
</feature>
<evidence type="ECO:0000313" key="5">
    <source>
        <dbReference type="EMBL" id="SED56105.1"/>
    </source>
</evidence>
<dbReference type="PROSITE" id="PS51257">
    <property type="entry name" value="PROKAR_LIPOPROTEIN"/>
    <property type="match status" value="1"/>
</dbReference>
<name>A0A1H5BNW3_9NOCA</name>
<gene>
    <name evidence="5" type="ORF">SAMN04490239_8783</name>
</gene>
<dbReference type="PANTHER" id="PTHR47235:SF1">
    <property type="entry name" value="BLR6548 PROTEIN"/>
    <property type="match status" value="1"/>
</dbReference>
<dbReference type="Gene3D" id="3.40.50.2300">
    <property type="match status" value="2"/>
</dbReference>
<evidence type="ECO:0000256" key="1">
    <source>
        <dbReference type="ARBA" id="ARBA00010062"/>
    </source>
</evidence>
<feature type="chain" id="PRO_5039564393" evidence="3">
    <location>
        <begin position="20"/>
        <end position="412"/>
    </location>
</feature>
<dbReference type="InterPro" id="IPR028082">
    <property type="entry name" value="Peripla_BP_I"/>
</dbReference>
<keyword evidence="6" id="KW-1185">Reference proteome</keyword>